<sequence length="62" mass="6368">MSPAPVDVRQRAAGQARAPLPPAIARTTIAGGDVHSWAGPGQGGAGRFALRHLQVRSDRTGV</sequence>
<dbReference type="AlphaFoldDB" id="A0A4S5EQN1"/>
<gene>
    <name evidence="1" type="ORF">E7Y31_10190</name>
</gene>
<keyword evidence="2" id="KW-1185">Reference proteome</keyword>
<evidence type="ECO:0000313" key="2">
    <source>
        <dbReference type="Proteomes" id="UP000305282"/>
    </source>
</evidence>
<dbReference type="EMBL" id="SSXH01000201">
    <property type="protein sequence ID" value="THJ74648.1"/>
    <property type="molecule type" value="Genomic_DNA"/>
</dbReference>
<organism evidence="1 2">
    <name type="scientific">Candidatus Frankia alpina</name>
    <dbReference type="NCBI Taxonomy" id="2699483"/>
    <lineage>
        <taxon>Bacteria</taxon>
        <taxon>Bacillati</taxon>
        <taxon>Actinomycetota</taxon>
        <taxon>Actinomycetes</taxon>
        <taxon>Frankiales</taxon>
        <taxon>Frankiaceae</taxon>
        <taxon>Frankia</taxon>
    </lineage>
</organism>
<comment type="caution">
    <text evidence="1">The sequence shown here is derived from an EMBL/GenBank/DDBJ whole genome shotgun (WGS) entry which is preliminary data.</text>
</comment>
<accession>A0A4S5EQN1</accession>
<evidence type="ECO:0000313" key="1">
    <source>
        <dbReference type="EMBL" id="THJ74648.1"/>
    </source>
</evidence>
<proteinExistence type="predicted"/>
<name>A0A4S5EQN1_9ACTN</name>
<dbReference type="Proteomes" id="UP000305282">
    <property type="component" value="Unassembled WGS sequence"/>
</dbReference>
<reference evidence="1 2" key="1">
    <citation type="submission" date="2019-04" db="EMBL/GenBank/DDBJ databases">
        <title>Draft genome sequences for three unisolated Alnus-infective Frankia Sp+ strains, AgTrS, AiOr and AvVan, the first sequenced Frankia strains able to sporulate in-planta.</title>
        <authorList>
            <person name="Bethencourt L."/>
            <person name="Vautrin F."/>
            <person name="Taib N."/>
            <person name="Dubost A."/>
            <person name="Castro-Garcia L."/>
            <person name="Imbaud O."/>
            <person name="Abrouk D."/>
            <person name="Fournier P."/>
            <person name="Briolay J."/>
            <person name="Nguyen A."/>
            <person name="Normand P."/>
            <person name="Fernandez M.P."/>
            <person name="Brochier-Armanet C."/>
            <person name="Herrera-Belaroussi A."/>
        </authorList>
    </citation>
    <scope>NUCLEOTIDE SEQUENCE [LARGE SCALE GENOMIC DNA]</scope>
    <source>
        <strain evidence="1 2">AvVan</strain>
    </source>
</reference>
<protein>
    <submittedName>
        <fullName evidence="1">Uncharacterized protein</fullName>
    </submittedName>
</protein>